<accession>A0A097SSR7</accession>
<dbReference type="HAMAP" id="MF_00204">
    <property type="entry name" value="UvrB"/>
    <property type="match status" value="1"/>
</dbReference>
<evidence type="ECO:0000256" key="2">
    <source>
        <dbReference type="ARBA" id="ARBA00008533"/>
    </source>
</evidence>
<dbReference type="InterPro" id="IPR027417">
    <property type="entry name" value="P-loop_NTPase"/>
</dbReference>
<organism evidence="17 18">
    <name type="scientific">Candidatus Malacoplasma girerdii</name>
    <dbReference type="NCBI Taxonomy" id="1318617"/>
    <lineage>
        <taxon>Bacteria</taxon>
        <taxon>Bacillati</taxon>
        <taxon>Mycoplasmatota</taxon>
        <taxon>Mycoplasmoidales</taxon>
        <taxon>Mycoplasmoidaceae</taxon>
        <taxon>Malacoplasma</taxon>
    </lineage>
</organism>
<dbReference type="PANTHER" id="PTHR24029:SF0">
    <property type="entry name" value="UVRABC SYSTEM PROTEIN B"/>
    <property type="match status" value="1"/>
</dbReference>
<keyword evidence="18" id="KW-1185">Reference proteome</keyword>
<evidence type="ECO:0000256" key="3">
    <source>
        <dbReference type="ARBA" id="ARBA00022490"/>
    </source>
</evidence>
<dbReference type="SMART" id="SM00487">
    <property type="entry name" value="DEXDc"/>
    <property type="match status" value="1"/>
</dbReference>
<comment type="similarity">
    <text evidence="2 12 13">Belongs to the UvrB family.</text>
</comment>
<dbReference type="NCBIfam" id="NF003673">
    <property type="entry name" value="PRK05298.1"/>
    <property type="match status" value="1"/>
</dbReference>
<evidence type="ECO:0000256" key="7">
    <source>
        <dbReference type="ARBA" id="ARBA00022840"/>
    </source>
</evidence>
<keyword evidence="9 12" id="KW-0234">DNA repair</keyword>
<dbReference type="GO" id="GO:0006289">
    <property type="term" value="P:nucleotide-excision repair"/>
    <property type="evidence" value="ECO:0007669"/>
    <property type="project" value="UniProtKB-UniRule"/>
</dbReference>
<evidence type="ECO:0000256" key="10">
    <source>
        <dbReference type="ARBA" id="ARBA00026033"/>
    </source>
</evidence>
<proteinExistence type="inferred from homology"/>
<dbReference type="InterPro" id="IPR001943">
    <property type="entry name" value="UVR_dom"/>
</dbReference>
<dbReference type="InterPro" id="IPR041471">
    <property type="entry name" value="UvrB_inter"/>
</dbReference>
<dbReference type="Pfam" id="PF04851">
    <property type="entry name" value="ResIII"/>
    <property type="match status" value="1"/>
</dbReference>
<dbReference type="Proteomes" id="UP000030066">
    <property type="component" value="Chromosome"/>
</dbReference>
<dbReference type="InterPro" id="IPR014001">
    <property type="entry name" value="Helicase_ATP-bd"/>
</dbReference>
<evidence type="ECO:0000313" key="18">
    <source>
        <dbReference type="Proteomes" id="UP000030066"/>
    </source>
</evidence>
<dbReference type="PANTHER" id="PTHR24029">
    <property type="entry name" value="UVRABC SYSTEM PROTEIN B"/>
    <property type="match status" value="1"/>
</dbReference>
<evidence type="ECO:0000313" key="17">
    <source>
        <dbReference type="EMBL" id="AIV03642.1"/>
    </source>
</evidence>
<evidence type="ECO:0000256" key="11">
    <source>
        <dbReference type="ARBA" id="ARBA00029504"/>
    </source>
</evidence>
<keyword evidence="3 12" id="KW-0963">Cytoplasm</keyword>
<dbReference type="GO" id="GO:0009432">
    <property type="term" value="P:SOS response"/>
    <property type="evidence" value="ECO:0007669"/>
    <property type="project" value="UniProtKB-UniRule"/>
</dbReference>
<comment type="subcellular location">
    <subcellularLocation>
        <location evidence="1 12 13">Cytoplasm</location>
    </subcellularLocation>
</comment>
<dbReference type="eggNOG" id="COG0556">
    <property type="taxonomic scope" value="Bacteria"/>
</dbReference>
<name>A0A097SSR7_9BACT</name>
<dbReference type="HOGENOM" id="CLU_009621_2_1_14"/>
<keyword evidence="4 12" id="KW-0547">Nucleotide-binding</keyword>
<evidence type="ECO:0000256" key="13">
    <source>
        <dbReference type="RuleBase" id="RU003587"/>
    </source>
</evidence>
<evidence type="ECO:0000256" key="8">
    <source>
        <dbReference type="ARBA" id="ARBA00022881"/>
    </source>
</evidence>
<evidence type="ECO:0000256" key="1">
    <source>
        <dbReference type="ARBA" id="ARBA00004496"/>
    </source>
</evidence>
<dbReference type="GO" id="GO:0005524">
    <property type="term" value="F:ATP binding"/>
    <property type="evidence" value="ECO:0007669"/>
    <property type="project" value="UniProtKB-UniRule"/>
</dbReference>
<dbReference type="GO" id="GO:0009381">
    <property type="term" value="F:excinuclease ABC activity"/>
    <property type="evidence" value="ECO:0007669"/>
    <property type="project" value="UniProtKB-UniRule"/>
</dbReference>
<gene>
    <name evidence="12 17" type="primary">uvrB</name>
    <name evidence="17" type="ORF">MGM1_2680</name>
</gene>
<evidence type="ECO:0000256" key="4">
    <source>
        <dbReference type="ARBA" id="ARBA00022741"/>
    </source>
</evidence>
<dbReference type="PROSITE" id="PS50151">
    <property type="entry name" value="UVR"/>
    <property type="match status" value="1"/>
</dbReference>
<keyword evidence="7 12" id="KW-0067">ATP-binding</keyword>
<dbReference type="NCBIfam" id="TIGR00631">
    <property type="entry name" value="uvrb"/>
    <property type="match status" value="1"/>
</dbReference>
<dbReference type="Pfam" id="PF17757">
    <property type="entry name" value="UvrB_inter"/>
    <property type="match status" value="1"/>
</dbReference>
<reference evidence="17 18" key="1">
    <citation type="journal article" date="2014" name="PLoS ONE">
        <title>An emerging Mycoplasma associated with trichomoniasis, vaginal infection and disease.</title>
        <authorList>
            <consortium name="Vaginal Microbiome Consortium"/>
            <person name="Fettweis J.M."/>
            <person name="Serrano M.G."/>
            <person name="Huang B."/>
            <person name="Brooks J.P."/>
            <person name="Glascock A.L."/>
            <person name="Sheth N.U."/>
            <person name="Strauss J.F.III."/>
            <person name="Jefferson K.K."/>
            <person name="Buck G.A."/>
        </authorList>
    </citation>
    <scope>NUCLEOTIDE SEQUENCE [LARGE SCALE GENOMIC DNA]</scope>
    <source>
        <strain evidence="17 18">VCU_M1</strain>
    </source>
</reference>
<dbReference type="Pfam" id="PF02151">
    <property type="entry name" value="UVR"/>
    <property type="match status" value="1"/>
</dbReference>
<dbReference type="Pfam" id="PF12344">
    <property type="entry name" value="UvrB"/>
    <property type="match status" value="1"/>
</dbReference>
<dbReference type="Gene3D" id="4.10.860.10">
    <property type="entry name" value="UVR domain"/>
    <property type="match status" value="1"/>
</dbReference>
<dbReference type="GO" id="GO:0005737">
    <property type="term" value="C:cytoplasm"/>
    <property type="evidence" value="ECO:0007669"/>
    <property type="project" value="UniProtKB-SubCell"/>
</dbReference>
<dbReference type="SUPFAM" id="SSF52540">
    <property type="entry name" value="P-loop containing nucleoside triphosphate hydrolases"/>
    <property type="match status" value="2"/>
</dbReference>
<dbReference type="CDD" id="cd17916">
    <property type="entry name" value="DEXHc_UvrB"/>
    <property type="match status" value="1"/>
</dbReference>
<dbReference type="SMART" id="SM00490">
    <property type="entry name" value="HELICc"/>
    <property type="match status" value="1"/>
</dbReference>
<dbReference type="KEGG" id="mgj:MGM1_2680"/>
<dbReference type="EMBL" id="CP007711">
    <property type="protein sequence ID" value="AIV03642.1"/>
    <property type="molecule type" value="Genomic_DNA"/>
</dbReference>
<feature type="short sequence motif" description="Beta-hairpin" evidence="12">
    <location>
        <begin position="107"/>
        <end position="130"/>
    </location>
</feature>
<comment type="function">
    <text evidence="12">The UvrABC repair system catalyzes the recognition and processing of DNA lesions. A damage recognition complex composed of 2 UvrA and 2 UvrB subunits scans DNA for abnormalities. Upon binding of the UvrA(2)B(2) complex to a putative damaged site, the DNA wraps around one UvrB monomer. DNA wrap is dependent on ATP binding by UvrB and probably causes local melting of the DNA helix, facilitating insertion of UvrB beta-hairpin between the DNA strands. Then UvrB probes one DNA strand for the presence of a lesion. If a lesion is found the UvrA subunits dissociate and the UvrB-DNA preincision complex is formed. This complex is subsequently bound by UvrC and the second UvrB is released. If no lesion is found, the DNA wraps around the other UvrB subunit that will check the other stand for damage.</text>
</comment>
<dbReference type="InterPro" id="IPR036876">
    <property type="entry name" value="UVR_dom_sf"/>
</dbReference>
<keyword evidence="6 12" id="KW-0228">DNA excision</keyword>
<feature type="binding site" evidence="12">
    <location>
        <begin position="54"/>
        <end position="61"/>
    </location>
    <ligand>
        <name>ATP</name>
        <dbReference type="ChEBI" id="CHEBI:30616"/>
    </ligand>
</feature>
<feature type="domain" description="Helicase C-terminal" evidence="16">
    <location>
        <begin position="447"/>
        <end position="609"/>
    </location>
</feature>
<dbReference type="AlphaFoldDB" id="A0A097SSR7"/>
<dbReference type="Gene3D" id="3.40.50.300">
    <property type="entry name" value="P-loop containing nucleotide triphosphate hydrolases"/>
    <property type="match status" value="3"/>
</dbReference>
<dbReference type="InterPro" id="IPR024759">
    <property type="entry name" value="UvrB_YAD/RRR_dom"/>
</dbReference>
<dbReference type="InterPro" id="IPR001650">
    <property type="entry name" value="Helicase_C-like"/>
</dbReference>
<dbReference type="STRING" id="1318617.MGM1_2680"/>
<evidence type="ECO:0000259" key="16">
    <source>
        <dbReference type="PROSITE" id="PS51194"/>
    </source>
</evidence>
<keyword evidence="5 12" id="KW-0227">DNA damage</keyword>
<dbReference type="PROSITE" id="PS51194">
    <property type="entry name" value="HELICASE_CTER"/>
    <property type="match status" value="1"/>
</dbReference>
<dbReference type="InterPro" id="IPR004807">
    <property type="entry name" value="UvrB"/>
</dbReference>
<evidence type="ECO:0000256" key="6">
    <source>
        <dbReference type="ARBA" id="ARBA00022769"/>
    </source>
</evidence>
<keyword evidence="8 12" id="KW-0267">Excision nuclease</keyword>
<dbReference type="GO" id="GO:0016887">
    <property type="term" value="F:ATP hydrolysis activity"/>
    <property type="evidence" value="ECO:0007669"/>
    <property type="project" value="InterPro"/>
</dbReference>
<evidence type="ECO:0000256" key="5">
    <source>
        <dbReference type="ARBA" id="ARBA00022763"/>
    </source>
</evidence>
<dbReference type="SUPFAM" id="SSF46600">
    <property type="entry name" value="C-terminal UvrC-binding domain of UvrB"/>
    <property type="match status" value="1"/>
</dbReference>
<protein>
    <recommendedName>
        <fullName evidence="11 12">UvrABC system protein B</fullName>
        <shortName evidence="12">Protein UvrB</shortName>
    </recommendedName>
    <alternativeName>
        <fullName evidence="12">Excinuclease ABC subunit B</fullName>
    </alternativeName>
</protein>
<comment type="subunit">
    <text evidence="10 12 13">Forms a heterotetramer with UvrA during the search for lesions. Interacts with UvrC in an incision complex.</text>
</comment>
<feature type="domain" description="Helicase ATP-binding" evidence="15">
    <location>
        <begin position="41"/>
        <end position="176"/>
    </location>
</feature>
<dbReference type="GO" id="GO:0003677">
    <property type="term" value="F:DNA binding"/>
    <property type="evidence" value="ECO:0007669"/>
    <property type="project" value="UniProtKB-UniRule"/>
</dbReference>
<dbReference type="Pfam" id="PF00271">
    <property type="entry name" value="Helicase_C"/>
    <property type="match status" value="1"/>
</dbReference>
<dbReference type="GO" id="GO:0009380">
    <property type="term" value="C:excinuclease repair complex"/>
    <property type="evidence" value="ECO:0007669"/>
    <property type="project" value="InterPro"/>
</dbReference>
<dbReference type="PROSITE" id="PS51192">
    <property type="entry name" value="HELICASE_ATP_BIND_1"/>
    <property type="match status" value="1"/>
</dbReference>
<evidence type="ECO:0000256" key="9">
    <source>
        <dbReference type="ARBA" id="ARBA00023204"/>
    </source>
</evidence>
<comment type="domain">
    <text evidence="12">The beta-hairpin motif is involved in DNA binding.</text>
</comment>
<evidence type="ECO:0000259" key="14">
    <source>
        <dbReference type="PROSITE" id="PS50151"/>
    </source>
</evidence>
<evidence type="ECO:0000259" key="15">
    <source>
        <dbReference type="PROSITE" id="PS51192"/>
    </source>
</evidence>
<sequence>MKNKELKSNEKGINDQLDRFVLTSSFNPCADQIDAIKQLTDNIKKGIKSQVLLGATGTGKTFTIANVVNNTQLKTLIIVHNKTLAAQLYSEFKELFKDNAVEYYISYFDFYQPEAYLPKNDQYIEKTAQRNDDIEMMRLSTINSLSTQKKVIVIASVAAIYASVSRSDFETFKIILQINQNYSYKQLQYDLVRLQYTRNDVELKPGTFRVKGDVIEIAPGTSDEYHVRISFFGNEIEELAIVDSLTGELKQKIKYYIITPANEYIMNNDRIEESLKRIQNELTKRIKYFKQNNMLLEAQRIETRTRNDLESMKELGYCNGIENYSRHLELREAGSTPYTIFDFFKDDDWLLVIDESHMTLPQIRGMYNTDQNRKQTLVDFGFRLPSALDNRPLNFEEFNSKIKHVIYCSATPNDYEIKASNNLIIEQIVRPTGLIDPTIEIRPTAYQIDDLIATLRKQIKKKERTFITVLTIKMAESLTEHLKNLKFKVAYIHNELKTLQRSKIINDLRRGKYDVVIGINLLREGLDVPEVSLICIFDANKPGFFRSEKALIQTFGRAARNANGHVIMYADSISIDMQKAIDETNRRRQIQLAYNKKHNIIPKTIIKPIRDDFISEADAKMMEAAFNAKKQGKNKQTKAIKKLRNEMLNAAKNQEYERAAYLRDLILELEGSLTE</sequence>
<feature type="domain" description="UVR" evidence="14">
    <location>
        <begin position="637"/>
        <end position="672"/>
    </location>
</feature>
<keyword evidence="12 13" id="KW-0742">SOS response</keyword>
<dbReference type="InterPro" id="IPR006935">
    <property type="entry name" value="Helicase/UvrB_N"/>
</dbReference>
<evidence type="ECO:0000256" key="12">
    <source>
        <dbReference type="HAMAP-Rule" id="MF_00204"/>
    </source>
</evidence>